<dbReference type="SUPFAM" id="SSF161098">
    <property type="entry name" value="MetI-like"/>
    <property type="match status" value="1"/>
</dbReference>
<feature type="transmembrane region" description="Helical" evidence="7">
    <location>
        <begin position="107"/>
        <end position="127"/>
    </location>
</feature>
<feature type="transmembrane region" description="Helical" evidence="7">
    <location>
        <begin position="262"/>
        <end position="282"/>
    </location>
</feature>
<gene>
    <name evidence="9" type="ORF">EYB31_10575</name>
</gene>
<protein>
    <submittedName>
        <fullName evidence="9">Sugar ABC transporter permease</fullName>
    </submittedName>
</protein>
<accession>A0A4Q9DRE9</accession>
<keyword evidence="10" id="KW-1185">Reference proteome</keyword>
<evidence type="ECO:0000256" key="1">
    <source>
        <dbReference type="ARBA" id="ARBA00004651"/>
    </source>
</evidence>
<dbReference type="InterPro" id="IPR051393">
    <property type="entry name" value="ABC_transporter_permease"/>
</dbReference>
<evidence type="ECO:0000259" key="8">
    <source>
        <dbReference type="PROSITE" id="PS50928"/>
    </source>
</evidence>
<evidence type="ECO:0000313" key="10">
    <source>
        <dbReference type="Proteomes" id="UP000293142"/>
    </source>
</evidence>
<feature type="transmembrane region" description="Helical" evidence="7">
    <location>
        <begin position="12"/>
        <end position="37"/>
    </location>
</feature>
<feature type="transmembrane region" description="Helical" evidence="7">
    <location>
        <begin position="203"/>
        <end position="224"/>
    </location>
</feature>
<dbReference type="Pfam" id="PF00528">
    <property type="entry name" value="BPD_transp_1"/>
    <property type="match status" value="1"/>
</dbReference>
<keyword evidence="4 7" id="KW-0812">Transmembrane</keyword>
<dbReference type="OrthoDB" id="9788108at2"/>
<keyword evidence="2 7" id="KW-0813">Transport</keyword>
<dbReference type="CDD" id="cd06261">
    <property type="entry name" value="TM_PBP2"/>
    <property type="match status" value="1"/>
</dbReference>
<keyword evidence="6 7" id="KW-0472">Membrane</keyword>
<sequence>MNPKKEAAAGVMFLLPSLLGYIVFMFFPIVFSLILSFSEWDLISGLQTIKMVGLENFKQLFQDDLFFHSLKNNFIYAVGVVPVTMIIALLLAVALNRMVYMKGALRLVFFMPYITTIVAASVVWMALLHPSQGPLTQFLHSLGVEHTPQWLGSTTWALPSLMLMMIWNGLGYDLVIYMAGLQGISKELHEAAEVDGATGINKFFYITIPLLSPTTFFLFITRIIQSFEVFGPVNIMTQGGPGDSTSVLVHYIYVVSFQFYKFGYGSAIAWVLFLIIFLITLIQWRQQKKWVTYT</sequence>
<organism evidence="9 10">
    <name type="scientific">Paenibacillus thalictri</name>
    <dbReference type="NCBI Taxonomy" id="2527873"/>
    <lineage>
        <taxon>Bacteria</taxon>
        <taxon>Bacillati</taxon>
        <taxon>Bacillota</taxon>
        <taxon>Bacilli</taxon>
        <taxon>Bacillales</taxon>
        <taxon>Paenibacillaceae</taxon>
        <taxon>Paenibacillus</taxon>
    </lineage>
</organism>
<dbReference type="PROSITE" id="PS50928">
    <property type="entry name" value="ABC_TM1"/>
    <property type="match status" value="1"/>
</dbReference>
<evidence type="ECO:0000256" key="5">
    <source>
        <dbReference type="ARBA" id="ARBA00022989"/>
    </source>
</evidence>
<dbReference type="Gene3D" id="1.10.3720.10">
    <property type="entry name" value="MetI-like"/>
    <property type="match status" value="1"/>
</dbReference>
<keyword evidence="3" id="KW-1003">Cell membrane</keyword>
<feature type="transmembrane region" description="Helical" evidence="7">
    <location>
        <begin position="74"/>
        <end position="95"/>
    </location>
</feature>
<feature type="domain" description="ABC transmembrane type-1" evidence="8">
    <location>
        <begin position="70"/>
        <end position="283"/>
    </location>
</feature>
<name>A0A4Q9DRE9_9BACL</name>
<dbReference type="Proteomes" id="UP000293142">
    <property type="component" value="Unassembled WGS sequence"/>
</dbReference>
<evidence type="ECO:0000256" key="4">
    <source>
        <dbReference type="ARBA" id="ARBA00022692"/>
    </source>
</evidence>
<proteinExistence type="inferred from homology"/>
<dbReference type="PANTHER" id="PTHR30193">
    <property type="entry name" value="ABC TRANSPORTER PERMEASE PROTEIN"/>
    <property type="match status" value="1"/>
</dbReference>
<reference evidence="9 10" key="1">
    <citation type="submission" date="2019-02" db="EMBL/GenBank/DDBJ databases">
        <title>Paenibacillus sp. nov., isolated from surface-sterilized tissue of Thalictrum simplex L.</title>
        <authorList>
            <person name="Tuo L."/>
        </authorList>
    </citation>
    <scope>NUCLEOTIDE SEQUENCE [LARGE SCALE GENOMIC DNA]</scope>
    <source>
        <strain evidence="9 10">N2SHLJ1</strain>
    </source>
</reference>
<comment type="caution">
    <text evidence="9">The sequence shown here is derived from an EMBL/GenBank/DDBJ whole genome shotgun (WGS) entry which is preliminary data.</text>
</comment>
<evidence type="ECO:0000256" key="3">
    <source>
        <dbReference type="ARBA" id="ARBA00022475"/>
    </source>
</evidence>
<dbReference type="PANTHER" id="PTHR30193:SF37">
    <property type="entry name" value="INNER MEMBRANE ABC TRANSPORTER PERMEASE PROTEIN YCJO"/>
    <property type="match status" value="1"/>
</dbReference>
<feature type="transmembrane region" description="Helical" evidence="7">
    <location>
        <begin position="156"/>
        <end position="179"/>
    </location>
</feature>
<dbReference type="InterPro" id="IPR035906">
    <property type="entry name" value="MetI-like_sf"/>
</dbReference>
<evidence type="ECO:0000256" key="2">
    <source>
        <dbReference type="ARBA" id="ARBA00022448"/>
    </source>
</evidence>
<evidence type="ECO:0000313" key="9">
    <source>
        <dbReference type="EMBL" id="TBL79354.1"/>
    </source>
</evidence>
<dbReference type="RefSeq" id="WP_131013299.1">
    <property type="nucleotide sequence ID" value="NZ_SIRE01000007.1"/>
</dbReference>
<dbReference type="EMBL" id="SIRE01000007">
    <property type="protein sequence ID" value="TBL79354.1"/>
    <property type="molecule type" value="Genomic_DNA"/>
</dbReference>
<dbReference type="InterPro" id="IPR000515">
    <property type="entry name" value="MetI-like"/>
</dbReference>
<dbReference type="GO" id="GO:0005886">
    <property type="term" value="C:plasma membrane"/>
    <property type="evidence" value="ECO:0007669"/>
    <property type="project" value="UniProtKB-SubCell"/>
</dbReference>
<evidence type="ECO:0000256" key="6">
    <source>
        <dbReference type="ARBA" id="ARBA00023136"/>
    </source>
</evidence>
<comment type="subcellular location">
    <subcellularLocation>
        <location evidence="1 7">Cell membrane</location>
        <topology evidence="1 7">Multi-pass membrane protein</topology>
    </subcellularLocation>
</comment>
<comment type="similarity">
    <text evidence="7">Belongs to the binding-protein-dependent transport system permease family.</text>
</comment>
<evidence type="ECO:0000256" key="7">
    <source>
        <dbReference type="RuleBase" id="RU363032"/>
    </source>
</evidence>
<dbReference type="AlphaFoldDB" id="A0A4Q9DRE9"/>
<dbReference type="GO" id="GO:0055085">
    <property type="term" value="P:transmembrane transport"/>
    <property type="evidence" value="ECO:0007669"/>
    <property type="project" value="InterPro"/>
</dbReference>
<keyword evidence="5 7" id="KW-1133">Transmembrane helix</keyword>